<dbReference type="PANTHER" id="PTHR11647:SF1">
    <property type="entry name" value="COLLAPSIN RESPONSE MEDIATOR PROTEIN"/>
    <property type="match status" value="1"/>
</dbReference>
<dbReference type="EMBL" id="UINC01026779">
    <property type="protein sequence ID" value="SVB04839.1"/>
    <property type="molecule type" value="Genomic_DNA"/>
</dbReference>
<feature type="domain" description="Amidohydrolase 3" evidence="1">
    <location>
        <begin position="43"/>
        <end position="323"/>
    </location>
</feature>
<dbReference type="SUPFAM" id="SSF51556">
    <property type="entry name" value="Metallo-dependent hydrolases"/>
    <property type="match status" value="1"/>
</dbReference>
<dbReference type="AlphaFoldDB" id="A0A382ATQ9"/>
<dbReference type="GO" id="GO:0016812">
    <property type="term" value="F:hydrolase activity, acting on carbon-nitrogen (but not peptide) bonds, in cyclic amides"/>
    <property type="evidence" value="ECO:0007669"/>
    <property type="project" value="TreeGrafter"/>
</dbReference>
<dbReference type="InterPro" id="IPR011059">
    <property type="entry name" value="Metal-dep_hydrolase_composite"/>
</dbReference>
<reference evidence="2" key="1">
    <citation type="submission" date="2018-05" db="EMBL/GenBank/DDBJ databases">
        <authorList>
            <person name="Lanie J.A."/>
            <person name="Ng W.-L."/>
            <person name="Kazmierczak K.M."/>
            <person name="Andrzejewski T.M."/>
            <person name="Davidsen T.M."/>
            <person name="Wayne K.J."/>
            <person name="Tettelin H."/>
            <person name="Glass J.I."/>
            <person name="Rusch D."/>
            <person name="Podicherti R."/>
            <person name="Tsui H.-C.T."/>
            <person name="Winkler M.E."/>
        </authorList>
    </citation>
    <scope>NUCLEOTIDE SEQUENCE</scope>
</reference>
<proteinExistence type="predicted"/>
<feature type="non-terminal residue" evidence="2">
    <location>
        <position position="424"/>
    </location>
</feature>
<dbReference type="InterPro" id="IPR032466">
    <property type="entry name" value="Metal_Hydrolase"/>
</dbReference>
<dbReference type="PANTHER" id="PTHR11647">
    <property type="entry name" value="HYDRANTOINASE/DIHYDROPYRIMIDINASE FAMILY MEMBER"/>
    <property type="match status" value="1"/>
</dbReference>
<accession>A0A382ATQ9</accession>
<sequence>MHDLIIRNGTIIDGTGTPGYVSDIAVDRGRITEIGSGLSFGHREIDAADLLVLPGWVDVHTHYDGQATWDPYLTPSSWHGVTTTVFGNCGVGFAPVRPGTEEYLINLMQGVEDIPGTVLSEGIDFCWESFPQYLDVLETMPRVMNIGAQVPHAALRFYVMGERGADHKEVPTSREIDQMGELLEEGLRAGALGFTTSRTIKHKAADGRPTPSLSAEDPELAGMAQAMRRAGEGIFECNSDLGPGEFLALRSFAEISGRPLSILLLQVDAYPDLWRETLADIHAANRIGINVNGQVGCRPIGVLMGLETSIHPFSTHPSWKNLQALSPAERVTRIRQDEALKRSLVEIRPKDPHTVWMTDALSKSYELGNPPDYEPDPSHSIVSRATEEGRDAWDFALELLLKENGKALLLYPFENYSGGNLEVV</sequence>
<gene>
    <name evidence="2" type="ORF">METZ01_LOCUS157693</name>
</gene>
<dbReference type="Gene3D" id="3.20.20.140">
    <property type="entry name" value="Metal-dependent hydrolases"/>
    <property type="match status" value="1"/>
</dbReference>
<dbReference type="InterPro" id="IPR013108">
    <property type="entry name" value="Amidohydro_3"/>
</dbReference>
<dbReference type="SUPFAM" id="SSF51338">
    <property type="entry name" value="Composite domain of metallo-dependent hydrolases"/>
    <property type="match status" value="1"/>
</dbReference>
<dbReference type="InterPro" id="IPR050378">
    <property type="entry name" value="Metallo-dep_Hydrolases_sf"/>
</dbReference>
<dbReference type="GO" id="GO:0005829">
    <property type="term" value="C:cytosol"/>
    <property type="evidence" value="ECO:0007669"/>
    <property type="project" value="TreeGrafter"/>
</dbReference>
<dbReference type="Pfam" id="PF07969">
    <property type="entry name" value="Amidohydro_3"/>
    <property type="match status" value="1"/>
</dbReference>
<organism evidence="2">
    <name type="scientific">marine metagenome</name>
    <dbReference type="NCBI Taxonomy" id="408172"/>
    <lineage>
        <taxon>unclassified sequences</taxon>
        <taxon>metagenomes</taxon>
        <taxon>ecological metagenomes</taxon>
    </lineage>
</organism>
<evidence type="ECO:0000313" key="2">
    <source>
        <dbReference type="EMBL" id="SVB04839.1"/>
    </source>
</evidence>
<evidence type="ECO:0000259" key="1">
    <source>
        <dbReference type="Pfam" id="PF07969"/>
    </source>
</evidence>
<protein>
    <recommendedName>
        <fullName evidence="1">Amidohydrolase 3 domain-containing protein</fullName>
    </recommendedName>
</protein>
<name>A0A382ATQ9_9ZZZZ</name>